<gene>
    <name evidence="1" type="ORF">CWB96_23155</name>
</gene>
<reference evidence="2" key="2">
    <citation type="submission" date="2019-06" db="EMBL/GenBank/DDBJ databases">
        <title>Co-occurence of chitin degradation, pigmentation and bioactivity in marine Pseudoalteromonas.</title>
        <authorList>
            <person name="Sonnenschein E.C."/>
            <person name="Bech P.K."/>
        </authorList>
    </citation>
    <scope>NUCLEOTIDE SEQUENCE [LARGE SCALE GENOMIC DNA]</scope>
    <source>
        <strain evidence="2">S2231</strain>
    </source>
</reference>
<proteinExistence type="predicted"/>
<accession>A0A5S3X924</accession>
<protein>
    <submittedName>
        <fullName evidence="1">Helix-turn-helix transcriptional regulator</fullName>
    </submittedName>
</protein>
<sequence length="41" mass="4620">MSSSAFLLLDKEPINTIRIKVLQTLMQTQGHYLTTRTAIAD</sequence>
<comment type="caution">
    <text evidence="1">The sequence shown here is derived from an EMBL/GenBank/DDBJ whole genome shotgun (WGS) entry which is preliminary data.</text>
</comment>
<reference evidence="1 2" key="1">
    <citation type="submission" date="2017-12" db="EMBL/GenBank/DDBJ databases">
        <authorList>
            <person name="Paulsen S."/>
            <person name="Gram L.K."/>
        </authorList>
    </citation>
    <scope>NUCLEOTIDE SEQUENCE [LARGE SCALE GENOMIC DNA]</scope>
    <source>
        <strain evidence="1 2">S2231</strain>
    </source>
</reference>
<name>A0A5S3X924_9GAMM</name>
<dbReference type="EMBL" id="PNCL01000378">
    <property type="protein sequence ID" value="TMP49372.1"/>
    <property type="molecule type" value="Genomic_DNA"/>
</dbReference>
<evidence type="ECO:0000313" key="2">
    <source>
        <dbReference type="Proteomes" id="UP000307706"/>
    </source>
</evidence>
<organism evidence="1 2">
    <name type="scientific">Pseudoalteromonas citrea</name>
    <dbReference type="NCBI Taxonomy" id="43655"/>
    <lineage>
        <taxon>Bacteria</taxon>
        <taxon>Pseudomonadati</taxon>
        <taxon>Pseudomonadota</taxon>
        <taxon>Gammaproteobacteria</taxon>
        <taxon>Alteromonadales</taxon>
        <taxon>Pseudoalteromonadaceae</taxon>
        <taxon>Pseudoalteromonas</taxon>
    </lineage>
</organism>
<dbReference type="Proteomes" id="UP000307706">
    <property type="component" value="Unassembled WGS sequence"/>
</dbReference>
<feature type="non-terminal residue" evidence="1">
    <location>
        <position position="41"/>
    </location>
</feature>
<dbReference type="AlphaFoldDB" id="A0A5S3X924"/>
<evidence type="ECO:0000313" key="1">
    <source>
        <dbReference type="EMBL" id="TMP49372.1"/>
    </source>
</evidence>